<evidence type="ECO:0000313" key="12">
    <source>
        <dbReference type="Ensembl" id="ENSCUSP00005015688.1"/>
    </source>
</evidence>
<dbReference type="Pfam" id="PF01129">
    <property type="entry name" value="ART"/>
    <property type="match status" value="1"/>
</dbReference>
<dbReference type="EC" id="2.4.2.31" evidence="10"/>
<evidence type="ECO:0000256" key="5">
    <source>
        <dbReference type="ARBA" id="ARBA00022729"/>
    </source>
</evidence>
<keyword evidence="7 10" id="KW-0520">NAD</keyword>
<dbReference type="FunFam" id="3.90.176.10:FF:000001">
    <property type="entry name" value="NAD(P)(+)--arginine ADP-ribosyltransferase"/>
    <property type="match status" value="1"/>
</dbReference>
<protein>
    <recommendedName>
        <fullName evidence="10">NAD(P)(+)--arginine ADP-ribosyltransferase</fullName>
        <ecNumber evidence="10">2.4.2.31</ecNumber>
    </recommendedName>
    <alternativeName>
        <fullName evidence="10">Mono(ADP-ribosyl)transferase</fullName>
    </alternativeName>
</protein>
<evidence type="ECO:0000256" key="8">
    <source>
        <dbReference type="ARBA" id="ARBA00023157"/>
    </source>
</evidence>
<evidence type="ECO:0000256" key="7">
    <source>
        <dbReference type="ARBA" id="ARBA00023027"/>
    </source>
</evidence>
<dbReference type="GO" id="GO:0046677">
    <property type="term" value="P:response to antibiotic"/>
    <property type="evidence" value="ECO:0007669"/>
    <property type="project" value="UniProtKB-ARBA"/>
</dbReference>
<keyword evidence="6 10" id="KW-0521">NADP</keyword>
<evidence type="ECO:0000256" key="2">
    <source>
        <dbReference type="ARBA" id="ARBA00022676"/>
    </source>
</evidence>
<organism evidence="12 13">
    <name type="scientific">Catharus ustulatus</name>
    <name type="common">Russet-backed thrush</name>
    <name type="synonym">Hylocichla ustulatus</name>
    <dbReference type="NCBI Taxonomy" id="91951"/>
    <lineage>
        <taxon>Eukaryota</taxon>
        <taxon>Metazoa</taxon>
        <taxon>Chordata</taxon>
        <taxon>Craniata</taxon>
        <taxon>Vertebrata</taxon>
        <taxon>Euteleostomi</taxon>
        <taxon>Archelosauria</taxon>
        <taxon>Archosauria</taxon>
        <taxon>Dinosauria</taxon>
        <taxon>Saurischia</taxon>
        <taxon>Theropoda</taxon>
        <taxon>Coelurosauria</taxon>
        <taxon>Aves</taxon>
        <taxon>Neognathae</taxon>
        <taxon>Neoaves</taxon>
        <taxon>Telluraves</taxon>
        <taxon>Australaves</taxon>
        <taxon>Passeriformes</taxon>
        <taxon>Turdidae</taxon>
        <taxon>Catharus</taxon>
    </lineage>
</organism>
<dbReference type="PROSITE" id="PS51996">
    <property type="entry name" value="TR_MART"/>
    <property type="match status" value="1"/>
</dbReference>
<evidence type="ECO:0000313" key="13">
    <source>
        <dbReference type="Proteomes" id="UP000694563"/>
    </source>
</evidence>
<dbReference type="PROSITE" id="PS01291">
    <property type="entry name" value="ART"/>
    <property type="match status" value="1"/>
</dbReference>
<evidence type="ECO:0000256" key="3">
    <source>
        <dbReference type="ARBA" id="ARBA00022679"/>
    </source>
</evidence>
<keyword evidence="4" id="KW-0548">Nucleotidyltransferase</keyword>
<reference evidence="12" key="2">
    <citation type="submission" date="2025-08" db="UniProtKB">
        <authorList>
            <consortium name="Ensembl"/>
        </authorList>
    </citation>
    <scope>IDENTIFICATION</scope>
</reference>
<dbReference type="GO" id="GO:0016779">
    <property type="term" value="F:nucleotidyltransferase activity"/>
    <property type="evidence" value="ECO:0007669"/>
    <property type="project" value="UniProtKB-KW"/>
</dbReference>
<keyword evidence="2 10" id="KW-0328">Glycosyltransferase</keyword>
<dbReference type="PANTHER" id="PTHR10339:SF19">
    <property type="entry name" value="GPI-LINKED NAD(P)(+)--ARGININE ADP-RIBOSYLTRANSFERASE 1"/>
    <property type="match status" value="1"/>
</dbReference>
<comment type="similarity">
    <text evidence="1 10">Belongs to the Arg-specific ADP-ribosyltransferase family.</text>
</comment>
<dbReference type="Proteomes" id="UP000694563">
    <property type="component" value="Chromosome 1"/>
</dbReference>
<keyword evidence="5" id="KW-0732">Signal</keyword>
<keyword evidence="3 10" id="KW-0808">Transferase</keyword>
<dbReference type="PRINTS" id="PR00970">
    <property type="entry name" value="RIBTRNSFRASE"/>
</dbReference>
<name>A0A8C3UMR2_CATUS</name>
<feature type="transmembrane region" description="Helical" evidence="11">
    <location>
        <begin position="6"/>
        <end position="29"/>
    </location>
</feature>
<dbReference type="GO" id="GO:0044194">
    <property type="term" value="C:cytolytic granule"/>
    <property type="evidence" value="ECO:0007669"/>
    <property type="project" value="UniProtKB-ARBA"/>
</dbReference>
<evidence type="ECO:0000256" key="4">
    <source>
        <dbReference type="ARBA" id="ARBA00022695"/>
    </source>
</evidence>
<keyword evidence="8" id="KW-1015">Disulfide bond</keyword>
<dbReference type="GO" id="GO:0005615">
    <property type="term" value="C:extracellular space"/>
    <property type="evidence" value="ECO:0007669"/>
    <property type="project" value="UniProtKB-ARBA"/>
</dbReference>
<dbReference type="Ensembl" id="ENSCUST00005016288.1">
    <property type="protein sequence ID" value="ENSCUSP00005015688.1"/>
    <property type="gene ID" value="ENSCUSG00005010081.1"/>
</dbReference>
<accession>A0A8C3UMR2</accession>
<evidence type="ECO:0000256" key="10">
    <source>
        <dbReference type="RuleBase" id="RU361228"/>
    </source>
</evidence>
<evidence type="ECO:0000256" key="1">
    <source>
        <dbReference type="ARBA" id="ARBA00009558"/>
    </source>
</evidence>
<dbReference type="InterPro" id="IPR050999">
    <property type="entry name" value="ADP-ribosyltransferase_ARG"/>
</dbReference>
<dbReference type="PANTHER" id="PTHR10339">
    <property type="entry name" value="ADP-RIBOSYLTRANSFERASE"/>
    <property type="match status" value="1"/>
</dbReference>
<dbReference type="GO" id="GO:0003950">
    <property type="term" value="F:NAD+ poly-ADP-ribosyltransferase activity"/>
    <property type="evidence" value="ECO:0007669"/>
    <property type="project" value="TreeGrafter"/>
</dbReference>
<dbReference type="Gene3D" id="3.90.176.10">
    <property type="entry name" value="Toxin ADP-ribosyltransferase, Chain A, domain 1"/>
    <property type="match status" value="1"/>
</dbReference>
<evidence type="ECO:0000256" key="9">
    <source>
        <dbReference type="ARBA" id="ARBA00047597"/>
    </source>
</evidence>
<comment type="catalytic activity">
    <reaction evidence="9 10">
        <text>L-arginyl-[protein] + NAD(+) = N(omega)-(ADP-D-ribosyl)-L-arginyl-[protein] + nicotinamide + H(+)</text>
        <dbReference type="Rhea" id="RHEA:19149"/>
        <dbReference type="Rhea" id="RHEA-COMP:10532"/>
        <dbReference type="Rhea" id="RHEA-COMP:15087"/>
        <dbReference type="ChEBI" id="CHEBI:15378"/>
        <dbReference type="ChEBI" id="CHEBI:17154"/>
        <dbReference type="ChEBI" id="CHEBI:29965"/>
        <dbReference type="ChEBI" id="CHEBI:57540"/>
        <dbReference type="ChEBI" id="CHEBI:142554"/>
        <dbReference type="EC" id="2.4.2.31"/>
    </reaction>
</comment>
<dbReference type="GO" id="GO:0106274">
    <property type="term" value="F:NAD+-protein-arginine ADP-ribosyltransferase activity"/>
    <property type="evidence" value="ECO:0007669"/>
    <property type="project" value="UniProtKB-EC"/>
</dbReference>
<dbReference type="AlphaFoldDB" id="A0A8C3UMR2"/>
<reference evidence="12" key="3">
    <citation type="submission" date="2025-09" db="UniProtKB">
        <authorList>
            <consortium name="Ensembl"/>
        </authorList>
    </citation>
    <scope>IDENTIFICATION</scope>
</reference>
<dbReference type="SUPFAM" id="SSF56399">
    <property type="entry name" value="ADP-ribosylation"/>
    <property type="match status" value="1"/>
</dbReference>
<reference evidence="12" key="1">
    <citation type="submission" date="2020-10" db="EMBL/GenBank/DDBJ databases">
        <title>Catharus ustulatus (Swainson's thrush) genome, bCatUst1, primary haplotype v2.</title>
        <authorList>
            <person name="Delmore K."/>
            <person name="Vafadar M."/>
            <person name="Formenti G."/>
            <person name="Chow W."/>
            <person name="Pelan S."/>
            <person name="Howe K."/>
            <person name="Rhie A."/>
            <person name="Mountcastle J."/>
            <person name="Haase B."/>
            <person name="Fedrigo O."/>
            <person name="Jarvis E.D."/>
        </authorList>
    </citation>
    <scope>NUCLEOTIDE SEQUENCE [LARGE SCALE GENOMIC DNA]</scope>
</reference>
<keyword evidence="13" id="KW-1185">Reference proteome</keyword>
<evidence type="ECO:0000256" key="6">
    <source>
        <dbReference type="ARBA" id="ARBA00022857"/>
    </source>
</evidence>
<proteinExistence type="inferred from homology"/>
<dbReference type="InterPro" id="IPR000768">
    <property type="entry name" value="ART"/>
</dbReference>
<evidence type="ECO:0000256" key="11">
    <source>
        <dbReference type="SAM" id="Phobius"/>
    </source>
</evidence>
<keyword evidence="11" id="KW-0472">Membrane</keyword>
<keyword evidence="11" id="KW-1133">Transmembrane helix</keyword>
<sequence length="377" mass="41713">GSENCSLWPLPSMVLLVLTLALLAMTVATRTIKEKPLDMALDSFDDQYLGCGPAMKEALPALHRSEFQKNPRFAKYWSEAVAAWERRGSPVSPLSSSDQAIAIRAYTSILLHVYFNDKVRVAGRSPQEYRDNFHFKTLHFLLTDALATLMAAQGQQCHLAFLGEHFIRYKAKPGDIVRFGEFALASRCNSSFHRLRTPTVFKVQTCHSADINAFTGNFYMDEVVIPPFEKFKVTKVIEDEEKVEIHLNSFGTYSKYNCEWGQQIQLRGGENLAHGDTHWGLVGTRMSSVSVWTLTSMTGHGERDPLIPCHSLSLSPHVPHLSCHTQPLLWPTPTPSLPHGPPDPSLCPPGGSVPRAPFHIGGLLLATTALAVATGIL</sequence>
<keyword evidence="11" id="KW-0812">Transmembrane</keyword>